<evidence type="ECO:0000256" key="10">
    <source>
        <dbReference type="ARBA" id="ARBA00023239"/>
    </source>
</evidence>
<evidence type="ECO:0000256" key="6">
    <source>
        <dbReference type="ARBA" id="ARBA00007389"/>
    </source>
</evidence>
<dbReference type="AlphaFoldDB" id="A0A972GU54"/>
<dbReference type="EC" id="4.2.1.8" evidence="7"/>
<gene>
    <name evidence="11" type="ORF">GC093_23850</name>
</gene>
<comment type="cofactor">
    <cofactor evidence="3">
        <name>Fe(2+)</name>
        <dbReference type="ChEBI" id="CHEBI:29033"/>
    </cofactor>
</comment>
<protein>
    <recommendedName>
        <fullName evidence="7">mannonate dehydratase</fullName>
        <ecNumber evidence="7">4.2.1.8</ecNumber>
    </recommendedName>
</protein>
<evidence type="ECO:0000256" key="8">
    <source>
        <dbReference type="ARBA" id="ARBA00023004"/>
    </source>
</evidence>
<keyword evidence="8" id="KW-0408">Iron</keyword>
<organism evidence="11 12">
    <name type="scientific">Paenibacillus foliorum</name>
    <dbReference type="NCBI Taxonomy" id="2654974"/>
    <lineage>
        <taxon>Bacteria</taxon>
        <taxon>Bacillati</taxon>
        <taxon>Bacillota</taxon>
        <taxon>Bacilli</taxon>
        <taxon>Bacillales</taxon>
        <taxon>Paenibacillaceae</taxon>
        <taxon>Paenibacillus</taxon>
    </lineage>
</organism>
<comment type="similarity">
    <text evidence="6">Belongs to the mannonate dehydratase family.</text>
</comment>
<reference evidence="11" key="1">
    <citation type="submission" date="2019-10" db="EMBL/GenBank/DDBJ databases">
        <title>Description of Paenibacillus glebae sp. nov.</title>
        <authorList>
            <person name="Carlier A."/>
            <person name="Qi S."/>
        </authorList>
    </citation>
    <scope>NUCLEOTIDE SEQUENCE</scope>
    <source>
        <strain evidence="11">LMG 31456</strain>
    </source>
</reference>
<keyword evidence="10" id="KW-0456">Lyase</keyword>
<dbReference type="PANTHER" id="PTHR30387">
    <property type="entry name" value="MANNONATE DEHYDRATASE"/>
    <property type="match status" value="1"/>
</dbReference>
<comment type="catalytic activity">
    <reaction evidence="1">
        <text>D-mannonate = 2-dehydro-3-deoxy-D-gluconate + H2O</text>
        <dbReference type="Rhea" id="RHEA:20097"/>
        <dbReference type="ChEBI" id="CHEBI:15377"/>
        <dbReference type="ChEBI" id="CHEBI:17767"/>
        <dbReference type="ChEBI" id="CHEBI:57990"/>
        <dbReference type="EC" id="4.2.1.8"/>
    </reaction>
</comment>
<evidence type="ECO:0000256" key="4">
    <source>
        <dbReference type="ARBA" id="ARBA00002713"/>
    </source>
</evidence>
<comment type="caution">
    <text evidence="11">The sequence shown here is derived from an EMBL/GenBank/DDBJ whole genome shotgun (WGS) entry which is preliminary data.</text>
</comment>
<keyword evidence="9" id="KW-0464">Manganese</keyword>
<accession>A0A972GU54</accession>
<dbReference type="RefSeq" id="WP_171654465.1">
    <property type="nucleotide sequence ID" value="NZ_WHOD01000095.1"/>
</dbReference>
<dbReference type="PANTHER" id="PTHR30387:SF2">
    <property type="entry name" value="MANNONATE DEHYDRATASE"/>
    <property type="match status" value="1"/>
</dbReference>
<dbReference type="InterPro" id="IPR004628">
    <property type="entry name" value="Man_deHydtase"/>
</dbReference>
<keyword evidence="12" id="KW-1185">Reference proteome</keyword>
<evidence type="ECO:0000256" key="7">
    <source>
        <dbReference type="ARBA" id="ARBA00012927"/>
    </source>
</evidence>
<evidence type="ECO:0000256" key="2">
    <source>
        <dbReference type="ARBA" id="ARBA00001936"/>
    </source>
</evidence>
<evidence type="ECO:0000313" key="11">
    <source>
        <dbReference type="EMBL" id="NOU96230.1"/>
    </source>
</evidence>
<dbReference type="Gene3D" id="3.20.20.150">
    <property type="entry name" value="Divalent-metal-dependent TIM barrel enzymes"/>
    <property type="match status" value="1"/>
</dbReference>
<dbReference type="InterPro" id="IPR036237">
    <property type="entry name" value="Xyl_isomerase-like_sf"/>
</dbReference>
<comment type="function">
    <text evidence="4">Catalyzes the dehydration of D-mannonate.</text>
</comment>
<evidence type="ECO:0000256" key="9">
    <source>
        <dbReference type="ARBA" id="ARBA00023211"/>
    </source>
</evidence>
<evidence type="ECO:0000256" key="5">
    <source>
        <dbReference type="ARBA" id="ARBA00004892"/>
    </source>
</evidence>
<dbReference type="GO" id="GO:0008198">
    <property type="term" value="F:ferrous iron binding"/>
    <property type="evidence" value="ECO:0007669"/>
    <property type="project" value="TreeGrafter"/>
</dbReference>
<name>A0A972GU54_9BACL</name>
<comment type="cofactor">
    <cofactor evidence="2">
        <name>Mn(2+)</name>
        <dbReference type="ChEBI" id="CHEBI:29035"/>
    </cofactor>
</comment>
<dbReference type="EMBL" id="WHOD01000095">
    <property type="protein sequence ID" value="NOU96230.1"/>
    <property type="molecule type" value="Genomic_DNA"/>
</dbReference>
<dbReference type="GO" id="GO:0042840">
    <property type="term" value="P:D-glucuronate catabolic process"/>
    <property type="evidence" value="ECO:0007669"/>
    <property type="project" value="TreeGrafter"/>
</dbReference>
<dbReference type="Pfam" id="PF03786">
    <property type="entry name" value="UxuA"/>
    <property type="match status" value="1"/>
</dbReference>
<evidence type="ECO:0000256" key="1">
    <source>
        <dbReference type="ARBA" id="ARBA00001794"/>
    </source>
</evidence>
<dbReference type="GO" id="GO:0030145">
    <property type="term" value="F:manganese ion binding"/>
    <property type="evidence" value="ECO:0007669"/>
    <property type="project" value="TreeGrafter"/>
</dbReference>
<dbReference type="GO" id="GO:0008927">
    <property type="term" value="F:mannonate dehydratase activity"/>
    <property type="evidence" value="ECO:0007669"/>
    <property type="project" value="UniProtKB-EC"/>
</dbReference>
<dbReference type="SUPFAM" id="SSF51658">
    <property type="entry name" value="Xylose isomerase-like"/>
    <property type="match status" value="1"/>
</dbReference>
<evidence type="ECO:0000256" key="3">
    <source>
        <dbReference type="ARBA" id="ARBA00001954"/>
    </source>
</evidence>
<proteinExistence type="inferred from homology"/>
<dbReference type="Proteomes" id="UP000641588">
    <property type="component" value="Unassembled WGS sequence"/>
</dbReference>
<evidence type="ECO:0000313" key="12">
    <source>
        <dbReference type="Proteomes" id="UP000641588"/>
    </source>
</evidence>
<sequence length="320" mass="35782">MKVSVTLTRTDVSDSHLRLLTQIGVDCIDFGNGSSFAGVKEQGYPDLDELLKLKKRIQFWGMDINRVTLPDISSRFVEQLESSEQELEHSVLAMKAFGEAGIPMVRQRIQGDNRFDKNVMYSAKQRGGLTARGENWANIMTGLPTKEEQERWWSRFCDVYSQLVPAAEDHKLLLAMHPTDTPLPGMPYSSLGFHRIIDAFPSKRVGYVYCVGTRGEAGGSSLVLDEIQNYGRKGRIFSVHLRNVRGSLATAYGFEEALLDDGDMNMFRIVLALHKIGFNGCLNADHMPQLEGDDNNHLLAWTYSVGYIKALLAALAEFNG</sequence>
<comment type="pathway">
    <text evidence="5">Carbohydrate metabolism; pentose and glucuronate interconversion.</text>
</comment>